<evidence type="ECO:0000313" key="2">
    <source>
        <dbReference type="EMBL" id="XCM78302.1"/>
    </source>
</evidence>
<name>A0AAU8JT90_9ACTN</name>
<organism evidence="2">
    <name type="scientific">Kitasatospora camelliae</name>
    <dbReference type="NCBI Taxonomy" id="3156397"/>
    <lineage>
        <taxon>Bacteria</taxon>
        <taxon>Bacillati</taxon>
        <taxon>Actinomycetota</taxon>
        <taxon>Actinomycetes</taxon>
        <taxon>Kitasatosporales</taxon>
        <taxon>Streptomycetaceae</taxon>
        <taxon>Kitasatospora</taxon>
    </lineage>
</organism>
<accession>A0AAU8JT90</accession>
<evidence type="ECO:0000256" key="1">
    <source>
        <dbReference type="SAM" id="MobiDB-lite"/>
    </source>
</evidence>
<feature type="region of interest" description="Disordered" evidence="1">
    <location>
        <begin position="1"/>
        <end position="24"/>
    </location>
</feature>
<dbReference type="AlphaFoldDB" id="A0AAU8JT90"/>
<sequence length="67" mass="7225">MTQVSATTAELKRTQASENASTKTWRHVIQPDADAAANFLNLTPPQGPGEATITLRTDGQIDVVYLI</sequence>
<gene>
    <name evidence="2" type="ORF">ABWK59_04830</name>
</gene>
<protein>
    <submittedName>
        <fullName evidence="2">Uncharacterized protein</fullName>
    </submittedName>
</protein>
<dbReference type="KEGG" id="kcm:ABWK59_04830"/>
<proteinExistence type="predicted"/>
<dbReference type="EMBL" id="CP159872">
    <property type="protein sequence ID" value="XCM78302.1"/>
    <property type="molecule type" value="Genomic_DNA"/>
</dbReference>
<dbReference type="RefSeq" id="WP_354638086.1">
    <property type="nucleotide sequence ID" value="NZ_CP159872.1"/>
</dbReference>
<reference evidence="2" key="1">
    <citation type="submission" date="2024-06" db="EMBL/GenBank/DDBJ databases">
        <title>The genome sequences of Kitasatospora sp. strain HUAS MG31.</title>
        <authorList>
            <person name="Mo P."/>
        </authorList>
    </citation>
    <scope>NUCLEOTIDE SEQUENCE</scope>
    <source>
        <strain evidence="2">HUAS MG31</strain>
    </source>
</reference>